<keyword evidence="2" id="KW-1185">Reference proteome</keyword>
<sequence length="86" mass="9277">MPSRKNPLFHQPPLISIKVISTPPSSPSGLGEEEGGIEMTFMDIKASPLGLGGEEGGVEMTFMEIKGGRWKSGLILEGIQIRPAWK</sequence>
<dbReference type="EMBL" id="CM056819">
    <property type="protein sequence ID" value="KAJ8624090.1"/>
    <property type="molecule type" value="Genomic_DNA"/>
</dbReference>
<name>A0ACC2KSD2_PERAE</name>
<gene>
    <name evidence="1" type="ORF">MRB53_032620</name>
</gene>
<evidence type="ECO:0000313" key="1">
    <source>
        <dbReference type="EMBL" id="KAJ8624090.1"/>
    </source>
</evidence>
<evidence type="ECO:0000313" key="2">
    <source>
        <dbReference type="Proteomes" id="UP001234297"/>
    </source>
</evidence>
<accession>A0ACC2KSD2</accession>
<comment type="caution">
    <text evidence="1">The sequence shown here is derived from an EMBL/GenBank/DDBJ whole genome shotgun (WGS) entry which is preliminary data.</text>
</comment>
<organism evidence="1 2">
    <name type="scientific">Persea americana</name>
    <name type="common">Avocado</name>
    <dbReference type="NCBI Taxonomy" id="3435"/>
    <lineage>
        <taxon>Eukaryota</taxon>
        <taxon>Viridiplantae</taxon>
        <taxon>Streptophyta</taxon>
        <taxon>Embryophyta</taxon>
        <taxon>Tracheophyta</taxon>
        <taxon>Spermatophyta</taxon>
        <taxon>Magnoliopsida</taxon>
        <taxon>Magnoliidae</taxon>
        <taxon>Laurales</taxon>
        <taxon>Lauraceae</taxon>
        <taxon>Persea</taxon>
    </lineage>
</organism>
<dbReference type="Proteomes" id="UP001234297">
    <property type="component" value="Chromosome 11"/>
</dbReference>
<proteinExistence type="predicted"/>
<reference evidence="1 2" key="1">
    <citation type="journal article" date="2022" name="Hortic Res">
        <title>A haplotype resolved chromosomal level avocado genome allows analysis of novel avocado genes.</title>
        <authorList>
            <person name="Nath O."/>
            <person name="Fletcher S.J."/>
            <person name="Hayward A."/>
            <person name="Shaw L.M."/>
            <person name="Masouleh A.K."/>
            <person name="Furtado A."/>
            <person name="Henry R.J."/>
            <person name="Mitter N."/>
        </authorList>
    </citation>
    <scope>NUCLEOTIDE SEQUENCE [LARGE SCALE GENOMIC DNA]</scope>
    <source>
        <strain evidence="2">cv. Hass</strain>
    </source>
</reference>
<protein>
    <submittedName>
        <fullName evidence="1">Uncharacterized protein</fullName>
    </submittedName>
</protein>